<gene>
    <name evidence="1" type="ORF">JOC58_000446</name>
</gene>
<evidence type="ECO:0000313" key="2">
    <source>
        <dbReference type="Proteomes" id="UP001185028"/>
    </source>
</evidence>
<reference evidence="1 2" key="1">
    <citation type="submission" date="2023-07" db="EMBL/GenBank/DDBJ databases">
        <title>Genomic Encyclopedia of Type Strains, Phase IV (KMG-IV): sequencing the most valuable type-strain genomes for metagenomic binning, comparative biology and taxonomic classification.</title>
        <authorList>
            <person name="Goeker M."/>
        </authorList>
    </citation>
    <scope>NUCLEOTIDE SEQUENCE [LARGE SCALE GENOMIC DNA]</scope>
    <source>
        <strain evidence="1 2">DSM 22170</strain>
    </source>
</reference>
<sequence length="29" mass="3532">MIEVILNDIYNLNAFIMYTTIFDFNEFNL</sequence>
<protein>
    <submittedName>
        <fullName evidence="1">Uncharacterized protein</fullName>
    </submittedName>
</protein>
<accession>A0ABU1IW14</accession>
<organism evidence="1 2">
    <name type="scientific">Paenibacillus hunanensis</name>
    <dbReference type="NCBI Taxonomy" id="539262"/>
    <lineage>
        <taxon>Bacteria</taxon>
        <taxon>Bacillati</taxon>
        <taxon>Bacillota</taxon>
        <taxon>Bacilli</taxon>
        <taxon>Bacillales</taxon>
        <taxon>Paenibacillaceae</taxon>
        <taxon>Paenibacillus</taxon>
    </lineage>
</organism>
<evidence type="ECO:0000313" key="1">
    <source>
        <dbReference type="EMBL" id="MDR6242562.1"/>
    </source>
</evidence>
<keyword evidence="2" id="KW-1185">Reference proteome</keyword>
<name>A0ABU1IW14_9BACL</name>
<dbReference type="Proteomes" id="UP001185028">
    <property type="component" value="Unassembled WGS sequence"/>
</dbReference>
<proteinExistence type="predicted"/>
<comment type="caution">
    <text evidence="1">The sequence shown here is derived from an EMBL/GenBank/DDBJ whole genome shotgun (WGS) entry which is preliminary data.</text>
</comment>
<dbReference type="EMBL" id="JAVDQH010000002">
    <property type="protein sequence ID" value="MDR6242562.1"/>
    <property type="molecule type" value="Genomic_DNA"/>
</dbReference>